<dbReference type="AlphaFoldDB" id="A0A9X9X329"/>
<protein>
    <submittedName>
        <fullName evidence="1">Uncharacterized protein</fullName>
    </submittedName>
</protein>
<reference evidence="1" key="2">
    <citation type="journal article" date="2021" name="Syst. Appl. Microbiol.">
        <title>Roseomonas hellenica sp. nov., isolated from roots of wild-growing Alkanna tinctoria.</title>
        <authorList>
            <person name="Rat A."/>
            <person name="Naranjo H.D."/>
            <person name="Lebbe L."/>
            <person name="Cnockaert M."/>
            <person name="Krigas N."/>
            <person name="Grigoriadou K."/>
            <person name="Maloupa E."/>
            <person name="Willems A."/>
        </authorList>
    </citation>
    <scope>NUCLEOTIDE SEQUENCE</scope>
    <source>
        <strain evidence="1">LMG 31231</strain>
    </source>
</reference>
<name>A0A9X9X329_9PROT</name>
<dbReference type="RefSeq" id="WP_211864210.1">
    <property type="nucleotide sequence ID" value="NZ_JAAEDM010000090.1"/>
</dbReference>
<comment type="caution">
    <text evidence="1">The sequence shown here is derived from an EMBL/GenBank/DDBJ whole genome shotgun (WGS) entry which is preliminary data.</text>
</comment>
<reference evidence="1" key="1">
    <citation type="submission" date="2020-01" db="EMBL/GenBank/DDBJ databases">
        <authorList>
            <person name="Rat A."/>
        </authorList>
    </citation>
    <scope>NUCLEOTIDE SEQUENCE</scope>
    <source>
        <strain evidence="1">LMG 31231</strain>
    </source>
</reference>
<gene>
    <name evidence="1" type="ORF">GXW76_21720</name>
</gene>
<accession>A0A9X9X329</accession>
<dbReference type="EMBL" id="JAAEDM010000090">
    <property type="protein sequence ID" value="MBR0673808.1"/>
    <property type="molecule type" value="Genomic_DNA"/>
</dbReference>
<organism evidence="1 2">
    <name type="scientific">Neoroseomonas soli</name>
    <dbReference type="NCBI Taxonomy" id="1081025"/>
    <lineage>
        <taxon>Bacteria</taxon>
        <taxon>Pseudomonadati</taxon>
        <taxon>Pseudomonadota</taxon>
        <taxon>Alphaproteobacteria</taxon>
        <taxon>Acetobacterales</taxon>
        <taxon>Acetobacteraceae</taxon>
        <taxon>Neoroseomonas</taxon>
    </lineage>
</organism>
<proteinExistence type="predicted"/>
<sequence length="56" mass="6182">MDETGRMRGNARSCMTTAISTHVEFVPMQPATGSTRLRAQLMAARKDAARRGARPY</sequence>
<evidence type="ECO:0000313" key="1">
    <source>
        <dbReference type="EMBL" id="MBR0673808.1"/>
    </source>
</evidence>
<evidence type="ECO:0000313" key="2">
    <source>
        <dbReference type="Proteomes" id="UP001138751"/>
    </source>
</evidence>
<keyword evidence="2" id="KW-1185">Reference proteome</keyword>
<dbReference type="Proteomes" id="UP001138751">
    <property type="component" value="Unassembled WGS sequence"/>
</dbReference>